<evidence type="ECO:0000256" key="1">
    <source>
        <dbReference type="SAM" id="MobiDB-lite"/>
    </source>
</evidence>
<proteinExistence type="predicted"/>
<protein>
    <submittedName>
        <fullName evidence="2">Uncharacterized protein</fullName>
    </submittedName>
</protein>
<reference evidence="2" key="1">
    <citation type="submission" date="2022-07" db="EMBL/GenBank/DDBJ databases">
        <title>Genome Sequence of Physisporinus lineatus.</title>
        <authorList>
            <person name="Buettner E."/>
        </authorList>
    </citation>
    <scope>NUCLEOTIDE SEQUENCE</scope>
    <source>
        <strain evidence="2">VT162</strain>
    </source>
</reference>
<feature type="compositionally biased region" description="Low complexity" evidence="1">
    <location>
        <begin position="183"/>
        <end position="202"/>
    </location>
</feature>
<accession>A0AAD5YFR4</accession>
<dbReference type="AlphaFoldDB" id="A0AAD5YFR4"/>
<organism evidence="2 3">
    <name type="scientific">Meripilus lineatus</name>
    <dbReference type="NCBI Taxonomy" id="2056292"/>
    <lineage>
        <taxon>Eukaryota</taxon>
        <taxon>Fungi</taxon>
        <taxon>Dikarya</taxon>
        <taxon>Basidiomycota</taxon>
        <taxon>Agaricomycotina</taxon>
        <taxon>Agaricomycetes</taxon>
        <taxon>Polyporales</taxon>
        <taxon>Meripilaceae</taxon>
        <taxon>Meripilus</taxon>
    </lineage>
</organism>
<keyword evidence="3" id="KW-1185">Reference proteome</keyword>
<dbReference type="EMBL" id="JANAWD010000083">
    <property type="protein sequence ID" value="KAJ3487762.1"/>
    <property type="molecule type" value="Genomic_DNA"/>
</dbReference>
<evidence type="ECO:0000313" key="2">
    <source>
        <dbReference type="EMBL" id="KAJ3487762.1"/>
    </source>
</evidence>
<comment type="caution">
    <text evidence="2">The sequence shown here is derived from an EMBL/GenBank/DDBJ whole genome shotgun (WGS) entry which is preliminary data.</text>
</comment>
<feature type="compositionally biased region" description="Basic residues" evidence="1">
    <location>
        <begin position="252"/>
        <end position="268"/>
    </location>
</feature>
<sequence>MKRVSTLQTSVESLTKTTLTLIKAFENVSRAVEVQNKLLAQAGLPTLAQTITGHPGVGAGAPPVIPAQSHSYQVDHSGQHTLRVPQRSLASTTMYTPPIQPGSTGISGGSVPTQNSMLWNYRGALTTQPDSRDHSYSVPIPYDSSAIRQGPTTPEAPSKQHFVPNYPTLPRHDVSRVGPSTIPTSGLTSPSATLSTTSSLPSQDEVPTYAMDEPTASVDASNSIIPGLALQGLLSSTSMQTQATEDGSGKMSKNRKRRYKNREKKRLALARTLEHSAKRQQLQ</sequence>
<feature type="region of interest" description="Disordered" evidence="1">
    <location>
        <begin position="128"/>
        <end position="207"/>
    </location>
</feature>
<gene>
    <name evidence="2" type="ORF">NLI96_g3300</name>
</gene>
<name>A0AAD5YFR4_9APHY</name>
<dbReference type="Proteomes" id="UP001212997">
    <property type="component" value="Unassembled WGS sequence"/>
</dbReference>
<feature type="region of interest" description="Disordered" evidence="1">
    <location>
        <begin position="239"/>
        <end position="283"/>
    </location>
</feature>
<evidence type="ECO:0000313" key="3">
    <source>
        <dbReference type="Proteomes" id="UP001212997"/>
    </source>
</evidence>